<proteinExistence type="predicted"/>
<sequence length="68" mass="7307">MPVLGDEASDIANLLLGEQDLQAGERITAARRGLLPLRRELAAALSQLQRVEGDMGFVPAAKPRRRGA</sequence>
<dbReference type="RefSeq" id="WP_173132352.1">
    <property type="nucleotide sequence ID" value="NZ_JABRWJ010000011.1"/>
</dbReference>
<accession>A0ABX2ERK6</accession>
<reference evidence="1 2" key="1">
    <citation type="submission" date="2020-05" db="EMBL/GenBank/DDBJ databases">
        <title>Aquincola sp. isolate from soil.</title>
        <authorList>
            <person name="Han J."/>
            <person name="Kim D.-U."/>
        </authorList>
    </citation>
    <scope>NUCLEOTIDE SEQUENCE [LARGE SCALE GENOMIC DNA]</scope>
    <source>
        <strain evidence="1 2">S2</strain>
    </source>
</reference>
<evidence type="ECO:0000313" key="2">
    <source>
        <dbReference type="Proteomes" id="UP000737171"/>
    </source>
</evidence>
<keyword evidence="2" id="KW-1185">Reference proteome</keyword>
<evidence type="ECO:0000313" key="1">
    <source>
        <dbReference type="EMBL" id="NRF71355.1"/>
    </source>
</evidence>
<gene>
    <name evidence="1" type="ORF">HLB44_30660</name>
</gene>
<comment type="caution">
    <text evidence="1">The sequence shown here is derived from an EMBL/GenBank/DDBJ whole genome shotgun (WGS) entry which is preliminary data.</text>
</comment>
<protein>
    <submittedName>
        <fullName evidence="1">Uncharacterized protein</fullName>
    </submittedName>
</protein>
<name>A0ABX2ERK6_9BURK</name>
<dbReference type="EMBL" id="JABRWJ010000011">
    <property type="protein sequence ID" value="NRF71355.1"/>
    <property type="molecule type" value="Genomic_DNA"/>
</dbReference>
<organism evidence="1 2">
    <name type="scientific">Pseudaquabacterium terrae</name>
    <dbReference type="NCBI Taxonomy" id="2732868"/>
    <lineage>
        <taxon>Bacteria</taxon>
        <taxon>Pseudomonadati</taxon>
        <taxon>Pseudomonadota</taxon>
        <taxon>Betaproteobacteria</taxon>
        <taxon>Burkholderiales</taxon>
        <taxon>Sphaerotilaceae</taxon>
        <taxon>Pseudaquabacterium</taxon>
    </lineage>
</organism>
<dbReference type="Proteomes" id="UP000737171">
    <property type="component" value="Unassembled WGS sequence"/>
</dbReference>